<evidence type="ECO:0000313" key="1">
    <source>
        <dbReference type="EMBL" id="MBB5698948.1"/>
    </source>
</evidence>
<sequence length="106" mass="11223">MTQINSMPVATDLSNMAAAPLNTQRPARNGSGNWFEAFAAAWGNALDRQASAIEQRSDLMANDGGDTPSAITQLTAESMKMSFLSNSSHTSLDSVSKALETMARKG</sequence>
<dbReference type="RefSeq" id="WP_343053247.1">
    <property type="nucleotide sequence ID" value="NZ_JACIJJ010000003.1"/>
</dbReference>
<proteinExistence type="predicted"/>
<organism evidence="1 2">
    <name type="scientific">Sphingomonas yantingensis</name>
    <dbReference type="NCBI Taxonomy" id="1241761"/>
    <lineage>
        <taxon>Bacteria</taxon>
        <taxon>Pseudomonadati</taxon>
        <taxon>Pseudomonadota</taxon>
        <taxon>Alphaproteobacteria</taxon>
        <taxon>Sphingomonadales</taxon>
        <taxon>Sphingomonadaceae</taxon>
        <taxon>Sphingomonas</taxon>
    </lineage>
</organism>
<reference evidence="1 2" key="1">
    <citation type="submission" date="2020-08" db="EMBL/GenBank/DDBJ databases">
        <title>Genomic Encyclopedia of Type Strains, Phase IV (KMG-IV): sequencing the most valuable type-strain genomes for metagenomic binning, comparative biology and taxonomic classification.</title>
        <authorList>
            <person name="Goeker M."/>
        </authorList>
    </citation>
    <scope>NUCLEOTIDE SEQUENCE [LARGE SCALE GENOMIC DNA]</scope>
    <source>
        <strain evidence="1 2">DSM 27244</strain>
    </source>
</reference>
<evidence type="ECO:0000313" key="2">
    <source>
        <dbReference type="Proteomes" id="UP000557739"/>
    </source>
</evidence>
<dbReference type="EMBL" id="JACIJJ010000003">
    <property type="protein sequence ID" value="MBB5698948.1"/>
    <property type="molecule type" value="Genomic_DNA"/>
</dbReference>
<protein>
    <recommendedName>
        <fullName evidence="3">Type III secretion protein</fullName>
    </recommendedName>
</protein>
<gene>
    <name evidence="1" type="ORF">FHR19_002303</name>
</gene>
<evidence type="ECO:0008006" key="3">
    <source>
        <dbReference type="Google" id="ProtNLM"/>
    </source>
</evidence>
<name>A0A7W9AQZ3_9SPHN</name>
<dbReference type="AlphaFoldDB" id="A0A7W9AQZ3"/>
<dbReference type="Proteomes" id="UP000557739">
    <property type="component" value="Unassembled WGS sequence"/>
</dbReference>
<keyword evidence="2" id="KW-1185">Reference proteome</keyword>
<accession>A0A7W9AQZ3</accession>
<comment type="caution">
    <text evidence="1">The sequence shown here is derived from an EMBL/GenBank/DDBJ whole genome shotgun (WGS) entry which is preliminary data.</text>
</comment>